<comment type="caution">
    <text evidence="1">The sequence shown here is derived from an EMBL/GenBank/DDBJ whole genome shotgun (WGS) entry which is preliminary data.</text>
</comment>
<dbReference type="AlphaFoldDB" id="D0GIP7"/>
<accession>D0GIP7</accession>
<gene>
    <name evidence="1" type="ORF">HMPREF0554_2210</name>
</gene>
<organism evidence="1 2">
    <name type="scientific">Pseudoleptotrichia goodfellowii F0264</name>
    <dbReference type="NCBI Taxonomy" id="596323"/>
    <lineage>
        <taxon>Bacteria</taxon>
        <taxon>Fusobacteriati</taxon>
        <taxon>Fusobacteriota</taxon>
        <taxon>Fusobacteriia</taxon>
        <taxon>Fusobacteriales</taxon>
        <taxon>Leptotrichiaceae</taxon>
        <taxon>Pseudoleptotrichia</taxon>
    </lineage>
</organism>
<dbReference type="Proteomes" id="UP000004226">
    <property type="component" value="Unassembled WGS sequence"/>
</dbReference>
<dbReference type="RefSeq" id="WP_006806352.1">
    <property type="nucleotide sequence ID" value="NZ_ADAD01000022.1"/>
</dbReference>
<keyword evidence="2" id="KW-1185">Reference proteome</keyword>
<protein>
    <submittedName>
        <fullName evidence="1">Uncharacterized protein</fullName>
    </submittedName>
</protein>
<sequence length="120" mass="13579">MEKKNAGGAIGNKNYESSVLEVIEDISRRPINKHAQFGGITLLIPENTIINQKVGNIVDEKTGYGIPVSFDEVKRCTSIFYRKKVNDQTFIRILYNEKDPKISNISQKIIRTNGFTKTCN</sequence>
<dbReference type="EMBL" id="ADAD01000022">
    <property type="protein sequence ID" value="EEY36033.1"/>
    <property type="molecule type" value="Genomic_DNA"/>
</dbReference>
<evidence type="ECO:0000313" key="2">
    <source>
        <dbReference type="Proteomes" id="UP000004226"/>
    </source>
</evidence>
<reference evidence="1 2" key="1">
    <citation type="submission" date="2009-10" db="EMBL/GenBank/DDBJ databases">
        <authorList>
            <person name="Harkins D.M."/>
            <person name="Madupu R."/>
            <person name="Durkin A.S."/>
            <person name="Torralba M."/>
            <person name="Methe B."/>
            <person name="Sutton G.G."/>
            <person name="Strausberg R.L."/>
            <person name="Nelson K.E."/>
        </authorList>
    </citation>
    <scope>NUCLEOTIDE SEQUENCE [LARGE SCALE GENOMIC DNA]</scope>
    <source>
        <strain evidence="1 2">F0264</strain>
    </source>
</reference>
<evidence type="ECO:0000313" key="1">
    <source>
        <dbReference type="EMBL" id="EEY36033.1"/>
    </source>
</evidence>
<proteinExistence type="predicted"/>
<name>D0GIP7_9FUSO</name>